<evidence type="ECO:0000256" key="1">
    <source>
        <dbReference type="SAM" id="Phobius"/>
    </source>
</evidence>
<protein>
    <recommendedName>
        <fullName evidence="4">Type II secretion system protein</fullName>
    </recommendedName>
</protein>
<feature type="transmembrane region" description="Helical" evidence="1">
    <location>
        <begin position="20"/>
        <end position="39"/>
    </location>
</feature>
<dbReference type="RefSeq" id="WP_303276675.1">
    <property type="nucleotide sequence ID" value="NZ_JAUOEK010000056.1"/>
</dbReference>
<organism evidence="2 3">
    <name type="scientific">Flavivirga aquimarina</name>
    <dbReference type="NCBI Taxonomy" id="2027862"/>
    <lineage>
        <taxon>Bacteria</taxon>
        <taxon>Pseudomonadati</taxon>
        <taxon>Bacteroidota</taxon>
        <taxon>Flavobacteriia</taxon>
        <taxon>Flavobacteriales</taxon>
        <taxon>Flavobacteriaceae</taxon>
        <taxon>Flavivirga</taxon>
    </lineage>
</organism>
<keyword evidence="1" id="KW-0472">Membrane</keyword>
<evidence type="ECO:0000313" key="3">
    <source>
        <dbReference type="Proteomes" id="UP001176883"/>
    </source>
</evidence>
<keyword evidence="3" id="KW-1185">Reference proteome</keyword>
<comment type="caution">
    <text evidence="2">The sequence shown here is derived from an EMBL/GenBank/DDBJ whole genome shotgun (WGS) entry which is preliminary data.</text>
</comment>
<evidence type="ECO:0008006" key="4">
    <source>
        <dbReference type="Google" id="ProtNLM"/>
    </source>
</evidence>
<gene>
    <name evidence="2" type="ORF">Q4Q35_04140</name>
</gene>
<keyword evidence="1" id="KW-1133">Transmembrane helix</keyword>
<proteinExistence type="predicted"/>
<accession>A0ABT8W792</accession>
<evidence type="ECO:0000313" key="2">
    <source>
        <dbReference type="EMBL" id="MDO5968989.1"/>
    </source>
</evidence>
<name>A0ABT8W792_9FLAO</name>
<dbReference type="EMBL" id="JAUOEK010000056">
    <property type="protein sequence ID" value="MDO5968989.1"/>
    <property type="molecule type" value="Genomic_DNA"/>
</dbReference>
<keyword evidence="1" id="KW-0812">Transmembrane</keyword>
<reference evidence="2" key="1">
    <citation type="submission" date="2023-07" db="EMBL/GenBank/DDBJ databases">
        <title>Two novel species in the genus Flavivirga.</title>
        <authorList>
            <person name="Kwon K."/>
        </authorList>
    </citation>
    <scope>NUCLEOTIDE SEQUENCE</scope>
    <source>
        <strain evidence="2">KCTC 52353</strain>
    </source>
</reference>
<sequence length="116" mass="13228">MKSLKNFKLLKASSVLESVIAISIISICALVAFMVYLNIIRHNKSIAYFNARHSISLLIQQSIEQKDYESNDYTFTGYSIKKQVDVNETEHTALLTFTYKTGNKTNVINKLIAYNE</sequence>
<dbReference type="Proteomes" id="UP001176883">
    <property type="component" value="Unassembled WGS sequence"/>
</dbReference>